<dbReference type="AlphaFoldDB" id="A0A914CFB8"/>
<name>A0A914CFB8_9BILA</name>
<accession>A0A914CFB8</accession>
<proteinExistence type="predicted"/>
<dbReference type="SUPFAM" id="SSF82657">
    <property type="entry name" value="BolA-like"/>
    <property type="match status" value="1"/>
</dbReference>
<keyword evidence="1" id="KW-1185">Reference proteome</keyword>
<evidence type="ECO:0000313" key="1">
    <source>
        <dbReference type="Proteomes" id="UP000887540"/>
    </source>
</evidence>
<evidence type="ECO:0000313" key="2">
    <source>
        <dbReference type="WBParaSite" id="ACRNAN_scaffold10133.g28967.t1"/>
    </source>
</evidence>
<protein>
    <submittedName>
        <fullName evidence="2">Uncharacterized protein</fullName>
    </submittedName>
</protein>
<organism evidence="1 2">
    <name type="scientific">Acrobeloides nanus</name>
    <dbReference type="NCBI Taxonomy" id="290746"/>
    <lineage>
        <taxon>Eukaryota</taxon>
        <taxon>Metazoa</taxon>
        <taxon>Ecdysozoa</taxon>
        <taxon>Nematoda</taxon>
        <taxon>Chromadorea</taxon>
        <taxon>Rhabditida</taxon>
        <taxon>Tylenchina</taxon>
        <taxon>Cephalobomorpha</taxon>
        <taxon>Cephaloboidea</taxon>
        <taxon>Cephalobidae</taxon>
        <taxon>Acrobeloides</taxon>
    </lineage>
</organism>
<sequence>MMLRFRINPLRFFGRRTKSTFDISRVMEPLKNQFNAHHLKIELKLKISVCDSMFRGMAVEEQHKFIVDLLPEDLRDLVIAESSTPPEESVDREVRRVYLSKVPILPDSNIPATPQSFLDTALYHLSQSSGALSSEYLWLCGDLALKNFCISNGFNPKIHTSKNRVVDFLVKSFDHSDLLLSWESLNA</sequence>
<reference evidence="2" key="1">
    <citation type="submission" date="2022-11" db="UniProtKB">
        <authorList>
            <consortium name="WormBaseParasite"/>
        </authorList>
    </citation>
    <scope>IDENTIFICATION</scope>
</reference>
<dbReference type="InterPro" id="IPR036065">
    <property type="entry name" value="BolA-like_sf"/>
</dbReference>
<dbReference type="Proteomes" id="UP000887540">
    <property type="component" value="Unplaced"/>
</dbReference>
<dbReference type="WBParaSite" id="ACRNAN_scaffold10133.g28967.t1">
    <property type="protein sequence ID" value="ACRNAN_scaffold10133.g28967.t1"/>
    <property type="gene ID" value="ACRNAN_scaffold10133.g28967"/>
</dbReference>